<feature type="coiled-coil region" evidence="1">
    <location>
        <begin position="175"/>
        <end position="202"/>
    </location>
</feature>
<evidence type="ECO:0000256" key="1">
    <source>
        <dbReference type="SAM" id="Coils"/>
    </source>
</evidence>
<accession>A0A1T4X329</accession>
<dbReference type="GO" id="GO:0005886">
    <property type="term" value="C:plasma membrane"/>
    <property type="evidence" value="ECO:0007669"/>
    <property type="project" value="TreeGrafter"/>
</dbReference>
<organism evidence="3 4">
    <name type="scientific">Thiothrix eikelboomii</name>
    <dbReference type="NCBI Taxonomy" id="92487"/>
    <lineage>
        <taxon>Bacteria</taxon>
        <taxon>Pseudomonadati</taxon>
        <taxon>Pseudomonadota</taxon>
        <taxon>Gammaproteobacteria</taxon>
        <taxon>Thiotrichales</taxon>
        <taxon>Thiotrichaceae</taxon>
        <taxon>Thiothrix</taxon>
    </lineage>
</organism>
<dbReference type="InterPro" id="IPR050445">
    <property type="entry name" value="Bact_polysacc_biosynth/exp"/>
</dbReference>
<keyword evidence="4" id="KW-1185">Reference proteome</keyword>
<protein>
    <submittedName>
        <fullName evidence="3">Capsular polysaccharide transport system permease protein</fullName>
    </submittedName>
</protein>
<evidence type="ECO:0000313" key="3">
    <source>
        <dbReference type="EMBL" id="SKA83992.1"/>
    </source>
</evidence>
<keyword evidence="2" id="KW-0812">Transmembrane</keyword>
<feature type="coiled-coil region" evidence="1">
    <location>
        <begin position="227"/>
        <end position="275"/>
    </location>
</feature>
<reference evidence="3 4" key="1">
    <citation type="submission" date="2017-02" db="EMBL/GenBank/DDBJ databases">
        <authorList>
            <person name="Peterson S.W."/>
        </authorList>
    </citation>
    <scope>NUCLEOTIDE SEQUENCE [LARGE SCALE GENOMIC DNA]</scope>
    <source>
        <strain evidence="3 4">ATCC 49788</strain>
    </source>
</reference>
<dbReference type="AlphaFoldDB" id="A0A1T4X329"/>
<dbReference type="OrthoDB" id="5497849at2"/>
<dbReference type="STRING" id="92487.SAMN02745130_02469"/>
<dbReference type="GO" id="GO:0004713">
    <property type="term" value="F:protein tyrosine kinase activity"/>
    <property type="evidence" value="ECO:0007669"/>
    <property type="project" value="TreeGrafter"/>
</dbReference>
<gene>
    <name evidence="3" type="ORF">SAMN02745130_02469</name>
</gene>
<evidence type="ECO:0000256" key="2">
    <source>
        <dbReference type="SAM" id="Phobius"/>
    </source>
</evidence>
<sequence>MSKSRSRPFPWLFLLLVILPTVLATVYYYRYASDQYVSEAHFIIQGSSAPKMDFLGALTGLPGAGGATSDAMIIRDYILSADFIKDIEPELDVRAHYSNLAIDPYARLPTEASQEDLLEYWQTMIDIEHDLTSGISTVTMTAFDPETGKKLVALALKQSEMLVNKLSASLRTDALQIAEKEVLSAETEVNSLREQLTAFRQQQDVLDPASQANARIEREETARLTRLSELQTQLSQAEAELAQVSAFMQPETMRVKTAQSKVNSLRQQMNKEQAKSVAQSRGKSTEVAGQLAQYTELQSRLGFAEQLYKSKQAALEQARLEIDRKQRYLTVTVQPNLPDEAIKPEKISGILTVLLLSFLFWGIGSLSVAAIRDHVGWV</sequence>
<dbReference type="EMBL" id="FUYB01000012">
    <property type="protein sequence ID" value="SKA83992.1"/>
    <property type="molecule type" value="Genomic_DNA"/>
</dbReference>
<evidence type="ECO:0000313" key="4">
    <source>
        <dbReference type="Proteomes" id="UP000190460"/>
    </source>
</evidence>
<dbReference type="PANTHER" id="PTHR32309:SF13">
    <property type="entry name" value="FERRIC ENTEROBACTIN TRANSPORT PROTEIN FEPE"/>
    <property type="match status" value="1"/>
</dbReference>
<dbReference type="Proteomes" id="UP000190460">
    <property type="component" value="Unassembled WGS sequence"/>
</dbReference>
<name>A0A1T4X329_9GAMM</name>
<dbReference type="PANTHER" id="PTHR32309">
    <property type="entry name" value="TYROSINE-PROTEIN KINASE"/>
    <property type="match status" value="1"/>
</dbReference>
<feature type="transmembrane region" description="Helical" evidence="2">
    <location>
        <begin position="347"/>
        <end position="371"/>
    </location>
</feature>
<keyword evidence="2" id="KW-1133">Transmembrane helix</keyword>
<keyword evidence="2" id="KW-0472">Membrane</keyword>
<dbReference type="RefSeq" id="WP_078922941.1">
    <property type="nucleotide sequence ID" value="NZ_FUYB01000012.1"/>
</dbReference>
<proteinExistence type="predicted"/>
<keyword evidence="1" id="KW-0175">Coiled coil</keyword>